<dbReference type="GeneID" id="27666629"/>
<evidence type="ECO:0000313" key="5">
    <source>
        <dbReference type="Proteomes" id="UP000033710"/>
    </source>
</evidence>
<name>A0A0F2M266_SPOSC</name>
<accession>A0A0F2M266</accession>
<dbReference type="KEGG" id="ssck:SPSK_04549"/>
<comment type="caution">
    <text evidence="4">The sequence shown here is derived from an EMBL/GenBank/DDBJ whole genome shotgun (WGS) entry which is preliminary data.</text>
</comment>
<evidence type="ECO:0000256" key="1">
    <source>
        <dbReference type="ARBA" id="ARBA00022737"/>
    </source>
</evidence>
<dbReference type="AlphaFoldDB" id="A0A0F2M266"/>
<organism evidence="4 5">
    <name type="scientific">Sporothrix schenckii 1099-18</name>
    <dbReference type="NCBI Taxonomy" id="1397361"/>
    <lineage>
        <taxon>Eukaryota</taxon>
        <taxon>Fungi</taxon>
        <taxon>Dikarya</taxon>
        <taxon>Ascomycota</taxon>
        <taxon>Pezizomycotina</taxon>
        <taxon>Sordariomycetes</taxon>
        <taxon>Sordariomycetidae</taxon>
        <taxon>Ophiostomatales</taxon>
        <taxon>Ophiostomataceae</taxon>
        <taxon>Sporothrix</taxon>
    </lineage>
</organism>
<dbReference type="SUPFAM" id="SSF47473">
    <property type="entry name" value="EF-hand"/>
    <property type="match status" value="1"/>
</dbReference>
<dbReference type="Gene3D" id="1.10.238.10">
    <property type="entry name" value="EF-hand"/>
    <property type="match status" value="1"/>
</dbReference>
<dbReference type="Proteomes" id="UP000033710">
    <property type="component" value="Unassembled WGS sequence"/>
</dbReference>
<dbReference type="PANTHER" id="PTHR23050">
    <property type="entry name" value="CALCIUM BINDING PROTEIN"/>
    <property type="match status" value="1"/>
</dbReference>
<proteinExistence type="predicted"/>
<reference evidence="4 5" key="1">
    <citation type="journal article" date="2014" name="BMC Genomics">
        <title>Comparative genomics of the major fungal agents of human and animal Sporotrichosis: Sporothrix schenckii and Sporothrix brasiliensis.</title>
        <authorList>
            <person name="Teixeira M.M."/>
            <person name="de Almeida L.G."/>
            <person name="Kubitschek-Barreira P."/>
            <person name="Alves F.L."/>
            <person name="Kioshima E.S."/>
            <person name="Abadio A.K."/>
            <person name="Fernandes L."/>
            <person name="Derengowski L.S."/>
            <person name="Ferreira K.S."/>
            <person name="Souza R.C."/>
            <person name="Ruiz J.C."/>
            <person name="de Andrade N.C."/>
            <person name="Paes H.C."/>
            <person name="Nicola A.M."/>
            <person name="Albuquerque P."/>
            <person name="Gerber A.L."/>
            <person name="Martins V.P."/>
            <person name="Peconick L.D."/>
            <person name="Neto A.V."/>
            <person name="Chaucanez C.B."/>
            <person name="Silva P.A."/>
            <person name="Cunha O.L."/>
            <person name="de Oliveira F.F."/>
            <person name="dos Santos T.C."/>
            <person name="Barros A.L."/>
            <person name="Soares M.A."/>
            <person name="de Oliveira L.M."/>
            <person name="Marini M.M."/>
            <person name="Villalobos-Duno H."/>
            <person name="Cunha M.M."/>
            <person name="de Hoog S."/>
            <person name="da Silveira J.F."/>
            <person name="Henrissat B."/>
            <person name="Nino-Vega G.A."/>
            <person name="Cisalpino P.S."/>
            <person name="Mora-Montes H.M."/>
            <person name="Almeida S.R."/>
            <person name="Stajich J.E."/>
            <person name="Lopes-Bezerra L.M."/>
            <person name="Vasconcelos A.T."/>
            <person name="Felipe M.S."/>
        </authorList>
    </citation>
    <scope>NUCLEOTIDE SEQUENCE [LARGE SCALE GENOMIC DNA]</scope>
    <source>
        <strain evidence="4 5">1099-18</strain>
    </source>
</reference>
<keyword evidence="2" id="KW-0106">Calcium</keyword>
<dbReference type="InterPro" id="IPR050145">
    <property type="entry name" value="Centrin_CML-like"/>
</dbReference>
<gene>
    <name evidence="4" type="ORF">SPSK_04549</name>
</gene>
<dbReference type="InterPro" id="IPR011992">
    <property type="entry name" value="EF-hand-dom_pair"/>
</dbReference>
<dbReference type="EMBL" id="AXCR01000009">
    <property type="protein sequence ID" value="KJR83803.1"/>
    <property type="molecule type" value="Genomic_DNA"/>
</dbReference>
<evidence type="ECO:0000256" key="2">
    <source>
        <dbReference type="ARBA" id="ARBA00022837"/>
    </source>
</evidence>
<feature type="region of interest" description="Disordered" evidence="3">
    <location>
        <begin position="27"/>
        <end position="59"/>
    </location>
</feature>
<evidence type="ECO:0000313" key="4">
    <source>
        <dbReference type="EMBL" id="KJR83803.1"/>
    </source>
</evidence>
<dbReference type="OrthoDB" id="26525at2759"/>
<sequence>MVRMLPGSCTCPRLMLTYTLPLQPPKRKASASAASSSATAADKDKAPRPSKLARENNISAQEEAEIREAFGLFAEPMDGEKDGVLPIGDLRRALIALGIPPASRAELSEFVGILDPDDEGFAVYPSFVAICALQMRARADRTSRAEQAQEVDEAFNLFVGHGQSAAASAATTGDIITVAHLRRIAATLKEDVADDVLRDMVLEANGGAGVTAGVDRDAFENVMRRAGVWR</sequence>
<dbReference type="RefSeq" id="XP_016586479.1">
    <property type="nucleotide sequence ID" value="XM_016731352.1"/>
</dbReference>
<evidence type="ECO:0008006" key="6">
    <source>
        <dbReference type="Google" id="ProtNLM"/>
    </source>
</evidence>
<evidence type="ECO:0000256" key="3">
    <source>
        <dbReference type="SAM" id="MobiDB-lite"/>
    </source>
</evidence>
<feature type="compositionally biased region" description="Low complexity" evidence="3">
    <location>
        <begin position="30"/>
        <end position="40"/>
    </location>
</feature>
<protein>
    <recommendedName>
        <fullName evidence="6">Calmodulin</fullName>
    </recommendedName>
</protein>
<dbReference type="VEuPathDB" id="FungiDB:SPSK_04549"/>
<keyword evidence="1" id="KW-0677">Repeat</keyword>
<reference evidence="4 5" key="2">
    <citation type="journal article" date="2015" name="Eukaryot. Cell">
        <title>Asexual propagation of a virulent clone complex in a human and feline outbreak of sporotrichosis.</title>
        <authorList>
            <person name="Teixeira Mde M."/>
            <person name="Rodrigues A.M."/>
            <person name="Tsui C.K."/>
            <person name="de Almeida L.G."/>
            <person name="Van Diepeningen A.D."/>
            <person name="van den Ende B.G."/>
            <person name="Fernandes G.F."/>
            <person name="Kano R."/>
            <person name="Hamelin R.C."/>
            <person name="Lopes-Bezerra L.M."/>
            <person name="Vasconcelos A.T."/>
            <person name="de Hoog S."/>
            <person name="de Camargo Z.P."/>
            <person name="Felipe M.S."/>
        </authorList>
    </citation>
    <scope>NUCLEOTIDE SEQUENCE [LARGE SCALE GENOMIC DNA]</scope>
    <source>
        <strain evidence="4 5">1099-18</strain>
    </source>
</reference>